<feature type="binding site" evidence="11">
    <location>
        <position position="163"/>
    </location>
    <ligand>
        <name>NAD(+)</name>
        <dbReference type="ChEBI" id="CHEBI:57540"/>
    </ligand>
</feature>
<dbReference type="EC" id="1.3.1.9" evidence="8"/>
<dbReference type="Proteomes" id="UP000318093">
    <property type="component" value="Unassembled WGS sequence"/>
</dbReference>
<organism evidence="12 13">
    <name type="scientific">Candidatus Segetimicrobium genomatis</name>
    <dbReference type="NCBI Taxonomy" id="2569760"/>
    <lineage>
        <taxon>Bacteria</taxon>
        <taxon>Bacillati</taxon>
        <taxon>Candidatus Sysuimicrobiota</taxon>
        <taxon>Candidatus Sysuimicrobiia</taxon>
        <taxon>Candidatus Sysuimicrobiales</taxon>
        <taxon>Candidatus Segetimicrobiaceae</taxon>
        <taxon>Candidatus Segetimicrobium</taxon>
    </lineage>
</organism>
<comment type="pathway">
    <text evidence="1">Lipid metabolism.</text>
</comment>
<evidence type="ECO:0000256" key="2">
    <source>
        <dbReference type="ARBA" id="ARBA00009233"/>
    </source>
</evidence>
<keyword evidence="3 8" id="KW-0444">Lipid biosynthesis</keyword>
<dbReference type="SUPFAM" id="SSF51735">
    <property type="entry name" value="NAD(P)-binding Rossmann-fold domains"/>
    <property type="match status" value="1"/>
</dbReference>
<feature type="binding site" evidence="11">
    <location>
        <begin position="20"/>
        <end position="21"/>
    </location>
    <ligand>
        <name>NAD(+)</name>
        <dbReference type="ChEBI" id="CHEBI:57540"/>
    </ligand>
</feature>
<evidence type="ECO:0000256" key="8">
    <source>
        <dbReference type="PIRNR" id="PIRNR000094"/>
    </source>
</evidence>
<feature type="binding site" evidence="11">
    <location>
        <position position="93"/>
    </location>
    <ligand>
        <name>NAD(+)</name>
        <dbReference type="ChEBI" id="CHEBI:57540"/>
    </ligand>
</feature>
<comment type="catalytic activity">
    <reaction evidence="8">
        <text>a 2,3-saturated acyl-[ACP] + NAD(+) = a (2E)-enoyl-[ACP] + NADH + H(+)</text>
        <dbReference type="Rhea" id="RHEA:10240"/>
        <dbReference type="Rhea" id="RHEA-COMP:9925"/>
        <dbReference type="Rhea" id="RHEA-COMP:9926"/>
        <dbReference type="ChEBI" id="CHEBI:15378"/>
        <dbReference type="ChEBI" id="CHEBI:57540"/>
        <dbReference type="ChEBI" id="CHEBI:57945"/>
        <dbReference type="ChEBI" id="CHEBI:78784"/>
        <dbReference type="ChEBI" id="CHEBI:78785"/>
        <dbReference type="EC" id="1.3.1.9"/>
    </reaction>
</comment>
<feature type="binding site" evidence="11">
    <location>
        <begin position="192"/>
        <end position="196"/>
    </location>
    <ligand>
        <name>NAD(+)</name>
        <dbReference type="ChEBI" id="CHEBI:57540"/>
    </ligand>
</feature>
<feature type="binding site" evidence="11">
    <location>
        <position position="41"/>
    </location>
    <ligand>
        <name>NAD(+)</name>
        <dbReference type="ChEBI" id="CHEBI:57540"/>
    </ligand>
</feature>
<evidence type="ECO:0000256" key="10">
    <source>
        <dbReference type="PIRSR" id="PIRSR000094-2"/>
    </source>
</evidence>
<keyword evidence="6" id="KW-0443">Lipid metabolism</keyword>
<dbReference type="EMBL" id="VBAN01000099">
    <property type="protein sequence ID" value="TMI83649.1"/>
    <property type="molecule type" value="Genomic_DNA"/>
</dbReference>
<evidence type="ECO:0000313" key="12">
    <source>
        <dbReference type="EMBL" id="TMI83649.1"/>
    </source>
</evidence>
<feature type="active site" description="Proton acceptor" evidence="9">
    <location>
        <position position="156"/>
    </location>
</feature>
<feature type="binding site" evidence="10">
    <location>
        <position position="96"/>
    </location>
    <ligand>
        <name>substrate</name>
    </ligand>
</feature>
<feature type="binding site" evidence="11">
    <location>
        <begin position="65"/>
        <end position="66"/>
    </location>
    <ligand>
        <name>NAD(+)</name>
        <dbReference type="ChEBI" id="CHEBI:57540"/>
    </ligand>
</feature>
<dbReference type="GO" id="GO:0004318">
    <property type="term" value="F:enoyl-[acyl-carrier-protein] reductase (NADH) activity"/>
    <property type="evidence" value="ECO:0007669"/>
    <property type="project" value="UniProtKB-EC"/>
</dbReference>
<evidence type="ECO:0000256" key="7">
    <source>
        <dbReference type="ARBA" id="ARBA00023160"/>
    </source>
</evidence>
<protein>
    <recommendedName>
        <fullName evidence="8">Enoyl-[acyl-carrier-protein] reductase [NADH]</fullName>
        <ecNumber evidence="8">1.3.1.9</ecNumber>
    </recommendedName>
</protein>
<keyword evidence="8 11" id="KW-0520">NAD</keyword>
<feature type="binding site" evidence="11">
    <location>
        <position position="14"/>
    </location>
    <ligand>
        <name>NAD(+)</name>
        <dbReference type="ChEBI" id="CHEBI:57540"/>
    </ligand>
</feature>
<dbReference type="CDD" id="cd05372">
    <property type="entry name" value="ENR_SDR"/>
    <property type="match status" value="1"/>
</dbReference>
<dbReference type="Gene3D" id="3.40.50.720">
    <property type="entry name" value="NAD(P)-binding Rossmann-like Domain"/>
    <property type="match status" value="1"/>
</dbReference>
<proteinExistence type="inferred from homology"/>
<dbReference type="Gene3D" id="1.10.8.400">
    <property type="entry name" value="Enoyl acyl carrier protein reductase"/>
    <property type="match status" value="1"/>
</dbReference>
<keyword evidence="4" id="KW-0276">Fatty acid metabolism</keyword>
<name>A0A537JJD3_9BACT</name>
<keyword evidence="7 8" id="KW-0275">Fatty acid biosynthesis</keyword>
<evidence type="ECO:0000256" key="6">
    <source>
        <dbReference type="ARBA" id="ARBA00023098"/>
    </source>
</evidence>
<dbReference type="AlphaFoldDB" id="A0A537JJD3"/>
<comment type="caution">
    <text evidence="12">The sequence shown here is derived from an EMBL/GenBank/DDBJ whole genome shotgun (WGS) entry which is preliminary data.</text>
</comment>
<evidence type="ECO:0000256" key="1">
    <source>
        <dbReference type="ARBA" id="ARBA00005189"/>
    </source>
</evidence>
<evidence type="ECO:0000256" key="4">
    <source>
        <dbReference type="ARBA" id="ARBA00022832"/>
    </source>
</evidence>
<sequence>MSGLLDGKTALVMGVANRWSIAWAIARAFSREGARLVFTFQGERQEKDVRELAGTLPDSVILPCDVTRDEELAALAKSIQTQGLALDAFVHSIAFANRDDLGGAYVETSRAGFALALEVSAFSLVAAARHLLPVLKPGAAVVTLTYIGSSRVMPNYNVMGVAKAALESSVRYLASDLGPRGIRVNAISAGPIKTASARAIQGFSRILDVMEERAPLRRNTDPAEVADAAVFLCSPLARGVTGEVLFVDNGFHAIGL</sequence>
<dbReference type="PIRSF" id="PIRSF000094">
    <property type="entry name" value="Enoyl-ACP_rdct"/>
    <property type="match status" value="1"/>
</dbReference>
<comment type="similarity">
    <text evidence="2 8">Belongs to the short-chain dehydrogenases/reductases (SDR) family. FabI subfamily.</text>
</comment>
<evidence type="ECO:0000256" key="11">
    <source>
        <dbReference type="PIRSR" id="PIRSR000094-3"/>
    </source>
</evidence>
<dbReference type="PANTHER" id="PTHR43159">
    <property type="entry name" value="ENOYL-[ACYL-CARRIER-PROTEIN] REDUCTASE"/>
    <property type="match status" value="1"/>
</dbReference>
<evidence type="ECO:0000256" key="5">
    <source>
        <dbReference type="ARBA" id="ARBA00023002"/>
    </source>
</evidence>
<reference evidence="12 13" key="1">
    <citation type="journal article" date="2019" name="Nat. Microbiol.">
        <title>Mediterranean grassland soil C-N compound turnover is dependent on rainfall and depth, and is mediated by genomically divergent microorganisms.</title>
        <authorList>
            <person name="Diamond S."/>
            <person name="Andeer P.F."/>
            <person name="Li Z."/>
            <person name="Crits-Christoph A."/>
            <person name="Burstein D."/>
            <person name="Anantharaman K."/>
            <person name="Lane K.R."/>
            <person name="Thomas B.C."/>
            <person name="Pan C."/>
            <person name="Northen T.R."/>
            <person name="Banfield J.F."/>
        </authorList>
    </citation>
    <scope>NUCLEOTIDE SEQUENCE [LARGE SCALE GENOMIC DNA]</scope>
    <source>
        <strain evidence="12">NP_6</strain>
    </source>
</reference>
<dbReference type="InterPro" id="IPR002347">
    <property type="entry name" value="SDR_fam"/>
</dbReference>
<gene>
    <name evidence="12" type="ORF">E6H03_03290</name>
</gene>
<evidence type="ECO:0000256" key="3">
    <source>
        <dbReference type="ARBA" id="ARBA00022516"/>
    </source>
</evidence>
<keyword evidence="5 8" id="KW-0560">Oxidoreductase</keyword>
<dbReference type="GO" id="GO:0006633">
    <property type="term" value="P:fatty acid biosynthetic process"/>
    <property type="evidence" value="ECO:0007669"/>
    <property type="project" value="UniProtKB-KW"/>
</dbReference>
<evidence type="ECO:0000313" key="13">
    <source>
        <dbReference type="Proteomes" id="UP000318093"/>
    </source>
</evidence>
<dbReference type="Pfam" id="PF13561">
    <property type="entry name" value="adh_short_C2"/>
    <property type="match status" value="1"/>
</dbReference>
<feature type="active site" description="Proton acceptor" evidence="9">
    <location>
        <position position="146"/>
    </location>
</feature>
<evidence type="ECO:0000256" key="9">
    <source>
        <dbReference type="PIRSR" id="PIRSR000094-1"/>
    </source>
</evidence>
<dbReference type="PANTHER" id="PTHR43159:SF2">
    <property type="entry name" value="ENOYL-[ACYL-CARRIER-PROTEIN] REDUCTASE [NADH], CHLOROPLASTIC"/>
    <property type="match status" value="1"/>
</dbReference>
<dbReference type="InterPro" id="IPR014358">
    <property type="entry name" value="Enoyl-ACP_Rdtase_NADH"/>
</dbReference>
<dbReference type="InterPro" id="IPR036291">
    <property type="entry name" value="NAD(P)-bd_dom_sf"/>
</dbReference>
<dbReference type="PRINTS" id="PR00081">
    <property type="entry name" value="GDHRDH"/>
</dbReference>
<accession>A0A537JJD3</accession>